<sequence>MDLWGRVTNVNGRNVTFTVSDAQELASLSLTTTNEMPQAVLQLADERQVSKIQRKKAYAIMNDIAKWTGYAPEEVKDLMKSYWVAETGEDYFSFSDTDMTTAREFISFLLEFAIRHHIPMSKSGAELNDDLARYMEMSLIHRSCVICGQPAQIHHVDTIGMGNDRTETDHREHRLIALCAVHHKEAHDIGWPGFAAKYHIEGIYLRGDQLVKLGLMSKKQIKEFDDDQKRKATPWVYPDTE</sequence>
<evidence type="ECO:0000313" key="2">
    <source>
        <dbReference type="Proteomes" id="UP000650485"/>
    </source>
</evidence>
<evidence type="ECO:0000313" key="1">
    <source>
        <dbReference type="EMBL" id="MBC6498570.1"/>
    </source>
</evidence>
<accession>A0A923NF36</accession>
<gene>
    <name evidence="1" type="ORF">H7R52_07730</name>
</gene>
<dbReference type="AlphaFoldDB" id="A0A923NF36"/>
<organism evidence="1 2">
    <name type="scientific">Weissella confusa</name>
    <name type="common">Lactobacillus confusus</name>
    <dbReference type="NCBI Taxonomy" id="1583"/>
    <lineage>
        <taxon>Bacteria</taxon>
        <taxon>Bacillati</taxon>
        <taxon>Bacillota</taxon>
        <taxon>Bacilli</taxon>
        <taxon>Lactobacillales</taxon>
        <taxon>Lactobacillaceae</taxon>
        <taxon>Weissella</taxon>
    </lineage>
</organism>
<name>A0A923NF36_WEICO</name>
<dbReference type="Proteomes" id="UP000650485">
    <property type="component" value="Unassembled WGS sequence"/>
</dbReference>
<protein>
    <recommendedName>
        <fullName evidence="3">HNHc nuclease</fullName>
    </recommendedName>
</protein>
<reference evidence="1" key="1">
    <citation type="submission" date="2020-08" db="EMBL/GenBank/DDBJ databases">
        <title>Complete genome sequence of Weissella confusa strain FS54 provides insights into metabolic potential.</title>
        <authorList>
            <person name="Fhoula I."/>
            <person name="Najjari A."/>
            <person name="Lekired A."/>
            <person name="Bessrour-Aouam N."/>
            <person name="Jaballah S."/>
            <person name="Klibi N."/>
            <person name="Ouzari H.-I."/>
        </authorList>
    </citation>
    <scope>NUCLEOTIDE SEQUENCE</scope>
    <source>
        <strain evidence="1">FS54</strain>
    </source>
</reference>
<dbReference type="CDD" id="cd00085">
    <property type="entry name" value="HNHc"/>
    <property type="match status" value="1"/>
</dbReference>
<proteinExistence type="predicted"/>
<evidence type="ECO:0008006" key="3">
    <source>
        <dbReference type="Google" id="ProtNLM"/>
    </source>
</evidence>
<dbReference type="InterPro" id="IPR041242">
    <property type="entry name" value="HNHc_6"/>
</dbReference>
<dbReference type="Pfam" id="PF16784">
    <property type="entry name" value="HNHc_6"/>
    <property type="match status" value="1"/>
</dbReference>
<dbReference type="InterPro" id="IPR003615">
    <property type="entry name" value="HNH_nuc"/>
</dbReference>
<comment type="caution">
    <text evidence="1">The sequence shown here is derived from an EMBL/GenBank/DDBJ whole genome shotgun (WGS) entry which is preliminary data.</text>
</comment>
<dbReference type="EMBL" id="JACSZT010000005">
    <property type="protein sequence ID" value="MBC6498570.1"/>
    <property type="molecule type" value="Genomic_DNA"/>
</dbReference>